<accession>A0A147KHB2</accession>
<dbReference type="InterPro" id="IPR004821">
    <property type="entry name" value="Cyt_trans-like"/>
</dbReference>
<dbReference type="PATRIC" id="fig|665004.4.peg.3266"/>
<feature type="domain" description="Cytidyltransferase-like" evidence="3">
    <location>
        <begin position="31"/>
        <end position="99"/>
    </location>
</feature>
<keyword evidence="2" id="KW-0548">Nucleotidyltransferase</keyword>
<dbReference type="OrthoDB" id="9802794at2"/>
<dbReference type="SUPFAM" id="SSF52374">
    <property type="entry name" value="Nucleotidylyl transferase"/>
    <property type="match status" value="1"/>
</dbReference>
<evidence type="ECO:0000256" key="2">
    <source>
        <dbReference type="ARBA" id="ARBA00022695"/>
    </source>
</evidence>
<organism evidence="4 5">
    <name type="scientific">Thermobifida cellulosilytica TB100</name>
    <dbReference type="NCBI Taxonomy" id="665004"/>
    <lineage>
        <taxon>Bacteria</taxon>
        <taxon>Bacillati</taxon>
        <taxon>Actinomycetota</taxon>
        <taxon>Actinomycetes</taxon>
        <taxon>Streptosporangiales</taxon>
        <taxon>Nocardiopsidaceae</taxon>
        <taxon>Thermobifida</taxon>
    </lineage>
</organism>
<protein>
    <submittedName>
        <fullName evidence="4">Cytidyltransferase</fullName>
    </submittedName>
</protein>
<dbReference type="EMBL" id="LGEM01000082">
    <property type="protein sequence ID" value="KUP96685.1"/>
    <property type="molecule type" value="Genomic_DNA"/>
</dbReference>
<evidence type="ECO:0000259" key="3">
    <source>
        <dbReference type="Pfam" id="PF01467"/>
    </source>
</evidence>
<dbReference type="STRING" id="665004.AC529_10880"/>
<keyword evidence="1 4" id="KW-0808">Transferase</keyword>
<dbReference type="AlphaFoldDB" id="A0A147KHB2"/>
<dbReference type="NCBIfam" id="TIGR00125">
    <property type="entry name" value="cyt_tran_rel"/>
    <property type="match status" value="1"/>
</dbReference>
<reference evidence="5" key="1">
    <citation type="journal article" date="2017" name="Acta Aliment.">
        <title>Plant polysaccharide degrading enzyme system of Thermpbifida cellulosilytica TB100 revealed by de novo genome project data.</title>
        <authorList>
            <person name="Toth A."/>
            <person name="Baka E."/>
            <person name="Luzics S."/>
            <person name="Bata-Vidacs I."/>
            <person name="Nagy I."/>
            <person name="Balint B."/>
            <person name="Herceg R."/>
            <person name="Olasz F."/>
            <person name="Wilk T."/>
            <person name="Nagy T."/>
            <person name="Kriszt B."/>
            <person name="Nagy I."/>
            <person name="Kukolya J."/>
        </authorList>
    </citation>
    <scope>NUCLEOTIDE SEQUENCE [LARGE SCALE GENOMIC DNA]</scope>
    <source>
        <strain evidence="5">TB100</strain>
    </source>
</reference>
<dbReference type="Gene3D" id="3.40.50.620">
    <property type="entry name" value="HUPs"/>
    <property type="match status" value="1"/>
</dbReference>
<comment type="caution">
    <text evidence="4">The sequence shown here is derived from an EMBL/GenBank/DDBJ whole genome shotgun (WGS) entry which is preliminary data.</text>
</comment>
<evidence type="ECO:0000313" key="5">
    <source>
        <dbReference type="Proteomes" id="UP000074382"/>
    </source>
</evidence>
<evidence type="ECO:0000313" key="4">
    <source>
        <dbReference type="EMBL" id="KUP96685.1"/>
    </source>
</evidence>
<dbReference type="PANTHER" id="PTHR43793:SF2">
    <property type="entry name" value="BIFUNCTIONAL PROTEIN HLDE"/>
    <property type="match status" value="1"/>
</dbReference>
<dbReference type="Proteomes" id="UP000074382">
    <property type="component" value="Unassembled WGS sequence"/>
</dbReference>
<gene>
    <name evidence="4" type="ORF">AC529_10880</name>
</gene>
<proteinExistence type="predicted"/>
<name>A0A147KHB2_THECS</name>
<dbReference type="InterPro" id="IPR050385">
    <property type="entry name" value="Archaeal_FAD_synthase"/>
</dbReference>
<dbReference type="PANTHER" id="PTHR43793">
    <property type="entry name" value="FAD SYNTHASE"/>
    <property type="match status" value="1"/>
</dbReference>
<dbReference type="InterPro" id="IPR014729">
    <property type="entry name" value="Rossmann-like_a/b/a_fold"/>
</dbReference>
<dbReference type="GO" id="GO:0016779">
    <property type="term" value="F:nucleotidyltransferase activity"/>
    <property type="evidence" value="ECO:0007669"/>
    <property type="project" value="UniProtKB-KW"/>
</dbReference>
<dbReference type="RefSeq" id="WP_068757721.1">
    <property type="nucleotide sequence ID" value="NZ_KQ950184.1"/>
</dbReference>
<evidence type="ECO:0000256" key="1">
    <source>
        <dbReference type="ARBA" id="ARBA00022679"/>
    </source>
</evidence>
<dbReference type="Pfam" id="PF01467">
    <property type="entry name" value="CTP_transf_like"/>
    <property type="match status" value="1"/>
</dbReference>
<sequence>MTGTDPTREAAPSLTLDWVSRPASTERPAVVTGAFDILHVGHVRYLRSVRARGFPLVVGVESDERVRAWKGPERPVNPAEERAEVLAALACVDGVFIISGPPSAVSWQHYAELLSPLRPAALAYTEGDPYAEAKRQGAAQLGAQAWELPLTLGRSTTATLGQLARSL</sequence>
<keyword evidence="5" id="KW-1185">Reference proteome</keyword>